<keyword evidence="2" id="KW-1185">Reference proteome</keyword>
<evidence type="ECO:0008006" key="3">
    <source>
        <dbReference type="Google" id="ProtNLM"/>
    </source>
</evidence>
<evidence type="ECO:0000313" key="2">
    <source>
        <dbReference type="Proteomes" id="UP000002943"/>
    </source>
</evidence>
<name>E3BJA8_9VIBR</name>
<dbReference type="EMBL" id="AEIU01000069">
    <property type="protein sequence ID" value="EFP96677.1"/>
    <property type="molecule type" value="Genomic_DNA"/>
</dbReference>
<sequence length="395" mass="45351">MRSNLSTGFMLATALVGFQTNATIVNSEQVVAVPQAEKIAQQKRQLAIQFGTHYRELESSLKAQISEKNLSAPMENIRAVKPYSKLSRQMQKADHDYRVMKGVEQFTDSLIELRLADESMLEKWKMGESPLFAFEPSGDEADWKYIEAFDVNGKEYFLDVYQMPDRPVFVVDNDSSKEMRAGLEAMRAEMHRLGQKADLITNDKKPKFKKTKMMRAMVQDIEPLSTTQLTKISLDNDREPWISKAEIYAMIMGVNPDRAEPQIDMVEMPYLDDAKKDYYPNQTIIFWDRYRWGAADIILMEQDDKTNYKKLAQLVVELAEEILKNYPDPEVQGYAIIAQITNKIIAALPDEWMINNDDYVDSYYTVMQDTPYVDRPGANGNAIATFEPVTIDPTH</sequence>
<dbReference type="eggNOG" id="ENOG502Z8J0">
    <property type="taxonomic scope" value="Bacteria"/>
</dbReference>
<protein>
    <recommendedName>
        <fullName evidence="3">DUF3103 domain-containing protein</fullName>
    </recommendedName>
</protein>
<dbReference type="InterPro" id="IPR021452">
    <property type="entry name" value="DUF3103"/>
</dbReference>
<accession>E3BJA8</accession>
<dbReference type="Proteomes" id="UP000002943">
    <property type="component" value="Unassembled WGS sequence"/>
</dbReference>
<dbReference type="RefSeq" id="WP_009601107.1">
    <property type="nucleotide sequence ID" value="NZ_AEIU01000069.1"/>
</dbReference>
<comment type="caution">
    <text evidence="1">The sequence shown here is derived from an EMBL/GenBank/DDBJ whole genome shotgun (WGS) entry which is preliminary data.</text>
</comment>
<proteinExistence type="predicted"/>
<dbReference type="OrthoDB" id="6190837at2"/>
<dbReference type="Pfam" id="PF11301">
    <property type="entry name" value="DUF3103"/>
    <property type="match status" value="1"/>
</dbReference>
<gene>
    <name evidence="1" type="ORF">VIBC2010_06904</name>
</gene>
<evidence type="ECO:0000313" key="1">
    <source>
        <dbReference type="EMBL" id="EFP96677.1"/>
    </source>
</evidence>
<organism evidence="1 2">
    <name type="scientific">Vibrio caribbeanicus ATCC BAA-2122</name>
    <dbReference type="NCBI Taxonomy" id="796620"/>
    <lineage>
        <taxon>Bacteria</taxon>
        <taxon>Pseudomonadati</taxon>
        <taxon>Pseudomonadota</taxon>
        <taxon>Gammaproteobacteria</taxon>
        <taxon>Vibrionales</taxon>
        <taxon>Vibrionaceae</taxon>
        <taxon>Vibrio</taxon>
    </lineage>
</organism>
<dbReference type="STRING" id="796620.VIBC2010_06904"/>
<dbReference type="AlphaFoldDB" id="E3BJA8"/>
<reference evidence="1 2" key="1">
    <citation type="journal article" date="2012" name="Int. J. Syst. Evol. Microbiol.">
        <title>Vibrio caribbeanicus sp. nov., isolated from the marine sponge Scleritoderma cyanea.</title>
        <authorList>
            <person name="Hoffmann M."/>
            <person name="Monday S.R."/>
            <person name="Allard M.W."/>
            <person name="Strain E.A."/>
            <person name="Whittaker P."/>
            <person name="Naum M."/>
            <person name="McCarthy P.J."/>
            <person name="Lopez J.V."/>
            <person name="Fischer M."/>
            <person name="Brown E.W."/>
        </authorList>
    </citation>
    <scope>NUCLEOTIDE SEQUENCE [LARGE SCALE GENOMIC DNA]</scope>
    <source>
        <strain evidence="1 2">ATCC BAA-2122</strain>
    </source>
</reference>